<dbReference type="STRING" id="1841610.A6X21_09155"/>
<protein>
    <submittedName>
        <fullName evidence="1">Uncharacterized protein</fullName>
    </submittedName>
</protein>
<sequence>MPTPARINAALDALLVQMVAAEHAPAGGWEMAFTCDRQHLDTYSFTGISTPVIVFDAEDWEEIGRTSHRSLEQYTVRVGLGCRVASMKDPLIERLDHLGQQLRDWLTDRVVSGGRILDIEQTELVSREQLRTPGVYVAQFALTIELLAGTPAESVEITPAALLTQARLAVWAAIENWNWPAGFEWQRLFKSDADTEELLLREKPALDELPALAVDWQPFTTEDVLNILQKIPAVIRLQAWLPAGSLQLAETISQELLMAVCRSTPEGGTVSYVRAAIGHLPRPLGPCLIQSISLPGREDRKAIQITLSIGLPIYLDLYHAGSP</sequence>
<accession>A0A1C3E7L5</accession>
<dbReference type="AlphaFoldDB" id="A0A1C3E7L5"/>
<proteinExistence type="predicted"/>
<dbReference type="Proteomes" id="UP000094828">
    <property type="component" value="Unassembled WGS sequence"/>
</dbReference>
<organism evidence="1 2">
    <name type="scientific">Planctopirus hydrillae</name>
    <dbReference type="NCBI Taxonomy" id="1841610"/>
    <lineage>
        <taxon>Bacteria</taxon>
        <taxon>Pseudomonadati</taxon>
        <taxon>Planctomycetota</taxon>
        <taxon>Planctomycetia</taxon>
        <taxon>Planctomycetales</taxon>
        <taxon>Planctomycetaceae</taxon>
        <taxon>Planctopirus</taxon>
    </lineage>
</organism>
<keyword evidence="2" id="KW-1185">Reference proteome</keyword>
<dbReference type="OrthoDB" id="9818322at2"/>
<evidence type="ECO:0000313" key="2">
    <source>
        <dbReference type="Proteomes" id="UP000094828"/>
    </source>
</evidence>
<dbReference type="RefSeq" id="WP_068850011.1">
    <property type="nucleotide sequence ID" value="NZ_LYDR01000137.1"/>
</dbReference>
<dbReference type="EMBL" id="LYDR01000137">
    <property type="protein sequence ID" value="ODA29257.1"/>
    <property type="molecule type" value="Genomic_DNA"/>
</dbReference>
<reference evidence="1 2" key="1">
    <citation type="submission" date="2016-05" db="EMBL/GenBank/DDBJ databases">
        <title>Genomic and physiological characterization of Planctopirus sp. isolated from fresh water lake.</title>
        <authorList>
            <person name="Subhash Y."/>
            <person name="Ramana C."/>
        </authorList>
    </citation>
    <scope>NUCLEOTIDE SEQUENCE [LARGE SCALE GENOMIC DNA]</scope>
    <source>
        <strain evidence="1 2">JC280</strain>
    </source>
</reference>
<gene>
    <name evidence="1" type="ORF">A6X21_09155</name>
</gene>
<evidence type="ECO:0000313" key="1">
    <source>
        <dbReference type="EMBL" id="ODA29257.1"/>
    </source>
</evidence>
<name>A0A1C3E7L5_9PLAN</name>
<comment type="caution">
    <text evidence="1">The sequence shown here is derived from an EMBL/GenBank/DDBJ whole genome shotgun (WGS) entry which is preliminary data.</text>
</comment>